<evidence type="ECO:0008006" key="2">
    <source>
        <dbReference type="Google" id="ProtNLM"/>
    </source>
</evidence>
<comment type="caution">
    <text evidence="1">The sequence shown here is derived from an EMBL/GenBank/DDBJ whole genome shotgun (WGS) entry which is preliminary data.</text>
</comment>
<dbReference type="OrthoDB" id="1751495at2759"/>
<dbReference type="EMBL" id="QEFC01003999">
    <property type="protein sequence ID" value="KAE9445805.1"/>
    <property type="molecule type" value="Genomic_DNA"/>
</dbReference>
<name>A0A6A4KHS9_9ERIC</name>
<dbReference type="AlphaFoldDB" id="A0A6A4KHS9"/>
<evidence type="ECO:0000313" key="1">
    <source>
        <dbReference type="EMBL" id="KAE9445805.1"/>
    </source>
</evidence>
<accession>A0A6A4KHS9</accession>
<organism evidence="1">
    <name type="scientific">Rhododendron williamsianum</name>
    <dbReference type="NCBI Taxonomy" id="262921"/>
    <lineage>
        <taxon>Eukaryota</taxon>
        <taxon>Viridiplantae</taxon>
        <taxon>Streptophyta</taxon>
        <taxon>Embryophyta</taxon>
        <taxon>Tracheophyta</taxon>
        <taxon>Spermatophyta</taxon>
        <taxon>Magnoliopsida</taxon>
        <taxon>eudicotyledons</taxon>
        <taxon>Gunneridae</taxon>
        <taxon>Pentapetalae</taxon>
        <taxon>asterids</taxon>
        <taxon>Ericales</taxon>
        <taxon>Ericaceae</taxon>
        <taxon>Ericoideae</taxon>
        <taxon>Rhodoreae</taxon>
        <taxon>Rhododendron</taxon>
    </lineage>
</organism>
<gene>
    <name evidence="1" type="ORF">C3L33_22287</name>
</gene>
<feature type="non-terminal residue" evidence="1">
    <location>
        <position position="1"/>
    </location>
</feature>
<sequence>MQIVQSGPTVNGRLHWLVIDTDDNGLPRSYLIFYFDPPMNELVKVAMPRQEGTGREKYNLKVLGLGVLDECLSMVTHEGSGVEILAMMKYGDEASWMRLFTISTVESLDYVRDLVPLCCTKNGVLLLQQGNYDVVLEYNSEQKLPSEILFPCQRLGIDAVVLVESLVSPPSYEWEEEEDYTEILLSGAMLKWKRNHGNGQFDIIC</sequence>
<reference evidence="1" key="1">
    <citation type="journal article" date="2019" name="Genome Biol. Evol.">
        <title>The Rhododendron genome and chromosomal organization provide insight into shared whole-genome duplications across the heath family (Ericaceae).</title>
        <authorList>
            <person name="Soza V.L."/>
            <person name="Lindsley D."/>
            <person name="Waalkes A."/>
            <person name="Ramage E."/>
            <person name="Patwardhan R.P."/>
            <person name="Burton J.N."/>
            <person name="Adey A."/>
            <person name="Kumar A."/>
            <person name="Qiu R."/>
            <person name="Shendure J."/>
            <person name="Hall B."/>
        </authorList>
    </citation>
    <scope>NUCLEOTIDE SEQUENCE</scope>
    <source>
        <strain evidence="1">RSF 1966-606</strain>
    </source>
</reference>
<proteinExistence type="predicted"/>
<protein>
    <recommendedName>
        <fullName evidence="2">F-box associated domain-containing protein</fullName>
    </recommendedName>
</protein>